<dbReference type="EMBL" id="JBEOKT010000030">
    <property type="protein sequence ID" value="MER2999656.1"/>
    <property type="molecule type" value="Genomic_DNA"/>
</dbReference>
<dbReference type="InterPro" id="IPR015421">
    <property type="entry name" value="PyrdxlP-dep_Trfase_major"/>
</dbReference>
<evidence type="ECO:0000256" key="1">
    <source>
        <dbReference type="ARBA" id="ARBA00037999"/>
    </source>
</evidence>
<dbReference type="PANTHER" id="PTHR30244">
    <property type="entry name" value="TRANSAMINASE"/>
    <property type="match status" value="1"/>
</dbReference>
<protein>
    <submittedName>
        <fullName evidence="3">Aminotransferase class I/II-fold pyridoxal phosphate-dependent enzyme</fullName>
    </submittedName>
</protein>
<evidence type="ECO:0000313" key="3">
    <source>
        <dbReference type="EMBL" id="MER2999656.1"/>
    </source>
</evidence>
<keyword evidence="2" id="KW-0663">Pyridoxal phosphate</keyword>
<proteinExistence type="inferred from homology"/>
<evidence type="ECO:0000313" key="4">
    <source>
        <dbReference type="Proteomes" id="UP001476807"/>
    </source>
</evidence>
<dbReference type="GO" id="GO:0008483">
    <property type="term" value="F:transaminase activity"/>
    <property type="evidence" value="ECO:0007669"/>
    <property type="project" value="UniProtKB-KW"/>
</dbReference>
<dbReference type="Gene3D" id="3.40.640.10">
    <property type="entry name" value="Type I PLP-dependent aspartate aminotransferase-like (Major domain)"/>
    <property type="match status" value="1"/>
</dbReference>
<accession>A0ABV1RZ47</accession>
<reference evidence="3 4" key="1">
    <citation type="submission" date="2024-06" db="EMBL/GenBank/DDBJ databases">
        <title>Pontibacter populi HYL7-15.</title>
        <authorList>
            <person name="Kim M.K."/>
        </authorList>
    </citation>
    <scope>NUCLEOTIDE SEQUENCE [LARGE SCALE GENOMIC DNA]</scope>
    <source>
        <strain evidence="3 4">HYL7-15</strain>
    </source>
</reference>
<comment type="caution">
    <text evidence="3">The sequence shown here is derived from an EMBL/GenBank/DDBJ whole genome shotgun (WGS) entry which is preliminary data.</text>
</comment>
<dbReference type="PIRSF" id="PIRSF000390">
    <property type="entry name" value="PLP_StrS"/>
    <property type="match status" value="1"/>
</dbReference>
<keyword evidence="3" id="KW-0032">Aminotransferase</keyword>
<gene>
    <name evidence="3" type="ORF">ABS362_19035</name>
</gene>
<dbReference type="CDD" id="cd00616">
    <property type="entry name" value="AHBA_syn"/>
    <property type="match status" value="1"/>
</dbReference>
<comment type="similarity">
    <text evidence="1 2">Belongs to the DegT/DnrJ/EryC1 family.</text>
</comment>
<dbReference type="InterPro" id="IPR015424">
    <property type="entry name" value="PyrdxlP-dep_Trfase"/>
</dbReference>
<sequence length="378" mass="41765">MTQLNYRPGRIFLSVPHMGGHERNYVQKALEDNWVTTVGPNIPGFEHDICQHTNAQHAVALSSGTAALHLGLRVLGVKPGDEVICSTFTFVASANPILYVGATPVFVDSEPETWNMDPELLDQAINAGIARGKKPACILVVHIYGMPAKMKEIMEVADRYEIPVLEDAAEALGSRYSGHQVGTFGKIGVFSFNGNKIITTSGGGAIITADEELAKQAAFLANQAKEPAPYYLHSQMGHNYMLSNINAGIGRGQLEVLEKRVKQRREIYSYYKAQLSEIEGLEFVTEPKACFANRWLTTILLPEGFSPEQIRLELETENIETRRLLKPMHQQPLFADCAYFGNGTSDQLFERGLSLPSSSSLTEEELEKVVKALKQILL</sequence>
<dbReference type="InterPro" id="IPR000653">
    <property type="entry name" value="DegT/StrS_aminotransferase"/>
</dbReference>
<keyword evidence="4" id="KW-1185">Reference proteome</keyword>
<name>A0ABV1RZ47_9BACT</name>
<keyword evidence="3" id="KW-0808">Transferase</keyword>
<dbReference type="InterPro" id="IPR015422">
    <property type="entry name" value="PyrdxlP-dep_Trfase_small"/>
</dbReference>
<evidence type="ECO:0000256" key="2">
    <source>
        <dbReference type="RuleBase" id="RU004508"/>
    </source>
</evidence>
<dbReference type="Gene3D" id="3.90.1150.10">
    <property type="entry name" value="Aspartate Aminotransferase, domain 1"/>
    <property type="match status" value="1"/>
</dbReference>
<dbReference type="RefSeq" id="WP_350414575.1">
    <property type="nucleotide sequence ID" value="NZ_JBEOKT010000030.1"/>
</dbReference>
<organism evidence="3 4">
    <name type="scientific">Pontibacter populi</name>
    <dbReference type="NCBI Taxonomy" id="890055"/>
    <lineage>
        <taxon>Bacteria</taxon>
        <taxon>Pseudomonadati</taxon>
        <taxon>Bacteroidota</taxon>
        <taxon>Cytophagia</taxon>
        <taxon>Cytophagales</taxon>
        <taxon>Hymenobacteraceae</taxon>
        <taxon>Pontibacter</taxon>
    </lineage>
</organism>
<dbReference type="Proteomes" id="UP001476807">
    <property type="component" value="Unassembled WGS sequence"/>
</dbReference>
<dbReference type="Pfam" id="PF01041">
    <property type="entry name" value="DegT_DnrJ_EryC1"/>
    <property type="match status" value="1"/>
</dbReference>
<dbReference type="SUPFAM" id="SSF53383">
    <property type="entry name" value="PLP-dependent transferases"/>
    <property type="match status" value="1"/>
</dbReference>
<dbReference type="PANTHER" id="PTHR30244:SF34">
    <property type="entry name" value="DTDP-4-AMINO-4,6-DIDEOXYGALACTOSE TRANSAMINASE"/>
    <property type="match status" value="1"/>
</dbReference>